<protein>
    <submittedName>
        <fullName evidence="2">Uncharacterized protein</fullName>
    </submittedName>
</protein>
<evidence type="ECO:0000313" key="2">
    <source>
        <dbReference type="EMBL" id="KAF2502478.1"/>
    </source>
</evidence>
<keyword evidence="3" id="KW-1185">Reference proteome</keyword>
<name>A0A6A6RC84_9PEZI</name>
<evidence type="ECO:0000313" key="3">
    <source>
        <dbReference type="Proteomes" id="UP000799750"/>
    </source>
</evidence>
<accession>A0A6A6RC84</accession>
<dbReference type="Proteomes" id="UP000799750">
    <property type="component" value="Unassembled WGS sequence"/>
</dbReference>
<sequence>MLAPTRGRALNTPALSTGANHNNEPSVVAAAGHRGVRPRRLDQAERWMPAPWLTPPSPPRPIRSTAIAQLLGPHNAAAITASRASDAAGACANHGVGNMQTDRTSGPLVSWPCRIKPATKPACEFDSSDLLLIREIHFVSFVRRWASGVDAASI</sequence>
<organism evidence="2 3">
    <name type="scientific">Lophium mytilinum</name>
    <dbReference type="NCBI Taxonomy" id="390894"/>
    <lineage>
        <taxon>Eukaryota</taxon>
        <taxon>Fungi</taxon>
        <taxon>Dikarya</taxon>
        <taxon>Ascomycota</taxon>
        <taxon>Pezizomycotina</taxon>
        <taxon>Dothideomycetes</taxon>
        <taxon>Pleosporomycetidae</taxon>
        <taxon>Mytilinidiales</taxon>
        <taxon>Mytilinidiaceae</taxon>
        <taxon>Lophium</taxon>
    </lineage>
</organism>
<feature type="region of interest" description="Disordered" evidence="1">
    <location>
        <begin position="1"/>
        <end position="25"/>
    </location>
</feature>
<dbReference type="EMBL" id="MU004181">
    <property type="protein sequence ID" value="KAF2502478.1"/>
    <property type="molecule type" value="Genomic_DNA"/>
</dbReference>
<proteinExistence type="predicted"/>
<evidence type="ECO:0000256" key="1">
    <source>
        <dbReference type="SAM" id="MobiDB-lite"/>
    </source>
</evidence>
<gene>
    <name evidence="2" type="ORF">BU16DRAFT_554533</name>
</gene>
<reference evidence="2" key="1">
    <citation type="journal article" date="2020" name="Stud. Mycol.">
        <title>101 Dothideomycetes genomes: a test case for predicting lifestyles and emergence of pathogens.</title>
        <authorList>
            <person name="Haridas S."/>
            <person name="Albert R."/>
            <person name="Binder M."/>
            <person name="Bloem J."/>
            <person name="Labutti K."/>
            <person name="Salamov A."/>
            <person name="Andreopoulos B."/>
            <person name="Baker S."/>
            <person name="Barry K."/>
            <person name="Bills G."/>
            <person name="Bluhm B."/>
            <person name="Cannon C."/>
            <person name="Castanera R."/>
            <person name="Culley D."/>
            <person name="Daum C."/>
            <person name="Ezra D."/>
            <person name="Gonzalez J."/>
            <person name="Henrissat B."/>
            <person name="Kuo A."/>
            <person name="Liang C."/>
            <person name="Lipzen A."/>
            <person name="Lutzoni F."/>
            <person name="Magnuson J."/>
            <person name="Mondo S."/>
            <person name="Nolan M."/>
            <person name="Ohm R."/>
            <person name="Pangilinan J."/>
            <person name="Park H.-J."/>
            <person name="Ramirez L."/>
            <person name="Alfaro M."/>
            <person name="Sun H."/>
            <person name="Tritt A."/>
            <person name="Yoshinaga Y."/>
            <person name="Zwiers L.-H."/>
            <person name="Turgeon B."/>
            <person name="Goodwin S."/>
            <person name="Spatafora J."/>
            <person name="Crous P."/>
            <person name="Grigoriev I."/>
        </authorList>
    </citation>
    <scope>NUCLEOTIDE SEQUENCE</scope>
    <source>
        <strain evidence="2">CBS 269.34</strain>
    </source>
</reference>
<dbReference type="AlphaFoldDB" id="A0A6A6RC84"/>
<feature type="compositionally biased region" description="Polar residues" evidence="1">
    <location>
        <begin position="13"/>
        <end position="25"/>
    </location>
</feature>